<dbReference type="OrthoDB" id="9767568at2"/>
<comment type="function">
    <text evidence="8">Conversion of 1,4-dihydroxy-2-naphthoate (DHNA) to demethylmenaquinone (DMK).</text>
</comment>
<evidence type="ECO:0000256" key="5">
    <source>
        <dbReference type="ARBA" id="ARBA00022692"/>
    </source>
</evidence>
<dbReference type="AlphaFoldDB" id="A0A495E7M3"/>
<keyword evidence="5 8" id="KW-0812">Transmembrane</keyword>
<evidence type="ECO:0000256" key="6">
    <source>
        <dbReference type="ARBA" id="ARBA00022989"/>
    </source>
</evidence>
<dbReference type="Proteomes" id="UP000269412">
    <property type="component" value="Unassembled WGS sequence"/>
</dbReference>
<keyword evidence="2 8" id="KW-0474">Menaquinone biosynthesis</keyword>
<feature type="transmembrane region" description="Helical" evidence="8">
    <location>
        <begin position="177"/>
        <end position="197"/>
    </location>
</feature>
<keyword evidence="3 8" id="KW-1003">Cell membrane</keyword>
<dbReference type="CDD" id="cd13962">
    <property type="entry name" value="PT_UbiA_UBIAD1"/>
    <property type="match status" value="1"/>
</dbReference>
<evidence type="ECO:0000256" key="4">
    <source>
        <dbReference type="ARBA" id="ARBA00022679"/>
    </source>
</evidence>
<accession>A0A495E7M3</accession>
<dbReference type="EC" id="2.5.1.74" evidence="8 9"/>
<sequence>MNKVNIWLNAARLRTLPLSVSGILVGTAIANLYGFKDYIILVLALCTTIGFQITSNFANDYGDGVKGTDNEDRIGPQRVLQSGLLSRVQLKKGIFISIGINIVFVLALVFYSFGIENWKYIILFLILGAFSIWAAIKYTVGKSAYGYRGLGDIFVFLFFGLLSVLGTLFLYTKYITFLSILPAITVGTLSTGVLNLNNLRDFNSDKKALKNTLVVKMGYENGKIYHYVLLAIAVLCLLVFTIKIYQNWFSLLPLIVIFPLLVHAKKVVTTLEPIKLDPELKKLALATFFMSILIYFCYNYFL</sequence>
<dbReference type="PANTHER" id="PTHR13929">
    <property type="entry name" value="1,4-DIHYDROXY-2-NAPHTHOATE OCTAPRENYLTRANSFERASE"/>
    <property type="match status" value="1"/>
</dbReference>
<evidence type="ECO:0000256" key="1">
    <source>
        <dbReference type="ARBA" id="ARBA00004141"/>
    </source>
</evidence>
<dbReference type="PANTHER" id="PTHR13929:SF0">
    <property type="entry name" value="UBIA PRENYLTRANSFERASE DOMAIN-CONTAINING PROTEIN 1"/>
    <property type="match status" value="1"/>
</dbReference>
<feature type="transmembrane region" description="Helical" evidence="8">
    <location>
        <begin position="224"/>
        <end position="245"/>
    </location>
</feature>
<organism evidence="10 11">
    <name type="scientific">Maribacter vaceletii</name>
    <dbReference type="NCBI Taxonomy" id="1206816"/>
    <lineage>
        <taxon>Bacteria</taxon>
        <taxon>Pseudomonadati</taxon>
        <taxon>Bacteroidota</taxon>
        <taxon>Flavobacteriia</taxon>
        <taxon>Flavobacteriales</taxon>
        <taxon>Flavobacteriaceae</taxon>
        <taxon>Maribacter</taxon>
    </lineage>
</organism>
<dbReference type="GO" id="GO:0042371">
    <property type="term" value="P:vitamin K biosynthetic process"/>
    <property type="evidence" value="ECO:0007669"/>
    <property type="project" value="TreeGrafter"/>
</dbReference>
<protein>
    <recommendedName>
        <fullName evidence="8 9">1,4-dihydroxy-2-naphthoate octaprenyltransferase</fullName>
        <shortName evidence="8">DHNA-octaprenyltransferase</shortName>
        <ecNumber evidence="8 9">2.5.1.74</ecNumber>
    </recommendedName>
</protein>
<keyword evidence="7 8" id="KW-0472">Membrane</keyword>
<dbReference type="PIRSF" id="PIRSF005355">
    <property type="entry name" value="UBIAD1"/>
    <property type="match status" value="1"/>
</dbReference>
<comment type="catalytic activity">
    <reaction evidence="8">
        <text>an all-trans-polyprenyl diphosphate + 1,4-dihydroxy-2-naphthoate + H(+) = a 2-demethylmenaquinol + CO2 + diphosphate</text>
        <dbReference type="Rhea" id="RHEA:26478"/>
        <dbReference type="Rhea" id="RHEA-COMP:9563"/>
        <dbReference type="Rhea" id="RHEA-COMP:9564"/>
        <dbReference type="ChEBI" id="CHEBI:11173"/>
        <dbReference type="ChEBI" id="CHEBI:15378"/>
        <dbReference type="ChEBI" id="CHEBI:16526"/>
        <dbReference type="ChEBI" id="CHEBI:33019"/>
        <dbReference type="ChEBI" id="CHEBI:55437"/>
        <dbReference type="ChEBI" id="CHEBI:58914"/>
        <dbReference type="EC" id="2.5.1.74"/>
    </reaction>
</comment>
<dbReference type="InterPro" id="IPR000537">
    <property type="entry name" value="UbiA_prenyltransferase"/>
</dbReference>
<dbReference type="GO" id="GO:0046428">
    <property type="term" value="F:1,4-dihydroxy-2-naphthoate polyprenyltransferase activity"/>
    <property type="evidence" value="ECO:0007669"/>
    <property type="project" value="UniProtKB-UniRule"/>
</dbReference>
<keyword evidence="11" id="KW-1185">Reference proteome</keyword>
<feature type="transmembrane region" description="Helical" evidence="8">
    <location>
        <begin position="94"/>
        <end position="114"/>
    </location>
</feature>
<comment type="subcellular location">
    <subcellularLocation>
        <location evidence="8">Cell membrane</location>
        <topology evidence="8">Multi-pass membrane protein</topology>
    </subcellularLocation>
    <subcellularLocation>
        <location evidence="1">Membrane</location>
        <topology evidence="1">Multi-pass membrane protein</topology>
    </subcellularLocation>
</comment>
<dbReference type="InterPro" id="IPR004657">
    <property type="entry name" value="MenA"/>
</dbReference>
<name>A0A495E7M3_9FLAO</name>
<feature type="transmembrane region" description="Helical" evidence="8">
    <location>
        <begin position="120"/>
        <end position="140"/>
    </location>
</feature>
<evidence type="ECO:0000256" key="3">
    <source>
        <dbReference type="ARBA" id="ARBA00022475"/>
    </source>
</evidence>
<dbReference type="GO" id="GO:0009234">
    <property type="term" value="P:menaquinone biosynthetic process"/>
    <property type="evidence" value="ECO:0007669"/>
    <property type="project" value="UniProtKB-UniRule"/>
</dbReference>
<keyword evidence="6 8" id="KW-1133">Transmembrane helix</keyword>
<evidence type="ECO:0000256" key="2">
    <source>
        <dbReference type="ARBA" id="ARBA00022428"/>
    </source>
</evidence>
<dbReference type="HAMAP" id="MF_01937">
    <property type="entry name" value="MenA_1"/>
    <property type="match status" value="1"/>
</dbReference>
<feature type="transmembrane region" description="Helical" evidence="8">
    <location>
        <begin position="152"/>
        <end position="171"/>
    </location>
</feature>
<dbReference type="Pfam" id="PF01040">
    <property type="entry name" value="UbiA"/>
    <property type="match status" value="1"/>
</dbReference>
<comment type="caution">
    <text evidence="10">The sequence shown here is derived from an EMBL/GenBank/DDBJ whole genome shotgun (WGS) entry which is preliminary data.</text>
</comment>
<dbReference type="RefSeq" id="WP_121066148.1">
    <property type="nucleotide sequence ID" value="NZ_RBIQ01000008.1"/>
</dbReference>
<dbReference type="EMBL" id="RBIQ01000008">
    <property type="protein sequence ID" value="RKR12924.1"/>
    <property type="molecule type" value="Genomic_DNA"/>
</dbReference>
<gene>
    <name evidence="8" type="primary">menA</name>
    <name evidence="10" type="ORF">CLV91_1636</name>
</gene>
<dbReference type="InterPro" id="IPR026046">
    <property type="entry name" value="UBIAD1"/>
</dbReference>
<keyword evidence="4 8" id="KW-0808">Transferase</keyword>
<proteinExistence type="inferred from homology"/>
<feature type="transmembrane region" description="Helical" evidence="8">
    <location>
        <begin position="12"/>
        <end position="32"/>
    </location>
</feature>
<feature type="transmembrane region" description="Helical" evidence="8">
    <location>
        <begin position="38"/>
        <end position="58"/>
    </location>
</feature>
<evidence type="ECO:0000313" key="11">
    <source>
        <dbReference type="Proteomes" id="UP000269412"/>
    </source>
</evidence>
<evidence type="ECO:0000256" key="9">
    <source>
        <dbReference type="NCBIfam" id="TIGR00751"/>
    </source>
</evidence>
<evidence type="ECO:0000256" key="7">
    <source>
        <dbReference type="ARBA" id="ARBA00023136"/>
    </source>
</evidence>
<dbReference type="NCBIfam" id="TIGR00751">
    <property type="entry name" value="menA"/>
    <property type="match status" value="1"/>
</dbReference>
<dbReference type="GO" id="GO:0005886">
    <property type="term" value="C:plasma membrane"/>
    <property type="evidence" value="ECO:0007669"/>
    <property type="project" value="UniProtKB-SubCell"/>
</dbReference>
<dbReference type="UniPathway" id="UPA00079">
    <property type="reaction ID" value="UER00168"/>
</dbReference>
<comment type="similarity">
    <text evidence="8">Belongs to the MenA family. Type 1 subfamily.</text>
</comment>
<comment type="pathway">
    <text evidence="8">Quinol/quinone metabolism; menaquinone biosynthesis; menaquinol from 1,4-dihydroxy-2-naphthoate: step 1/2.</text>
</comment>
<feature type="transmembrane region" description="Helical" evidence="8">
    <location>
        <begin position="283"/>
        <end position="301"/>
    </location>
</feature>
<evidence type="ECO:0000256" key="8">
    <source>
        <dbReference type="HAMAP-Rule" id="MF_01937"/>
    </source>
</evidence>
<reference evidence="10 11" key="1">
    <citation type="submission" date="2018-10" db="EMBL/GenBank/DDBJ databases">
        <title>Genomic Encyclopedia of Archaeal and Bacterial Type Strains, Phase II (KMG-II): from individual species to whole genera.</title>
        <authorList>
            <person name="Goeker M."/>
        </authorList>
    </citation>
    <scope>NUCLEOTIDE SEQUENCE [LARGE SCALE GENOMIC DNA]</scope>
    <source>
        <strain evidence="10 11">DSM 25230</strain>
    </source>
</reference>
<evidence type="ECO:0000313" key="10">
    <source>
        <dbReference type="EMBL" id="RKR12924.1"/>
    </source>
</evidence>